<evidence type="ECO:0000259" key="4">
    <source>
        <dbReference type="PROSITE" id="PS50011"/>
    </source>
</evidence>
<dbReference type="Gene3D" id="3.40.50.300">
    <property type="entry name" value="P-loop containing nucleotide triphosphate hydrolases"/>
    <property type="match status" value="1"/>
</dbReference>
<dbReference type="GO" id="GO:0004672">
    <property type="term" value="F:protein kinase activity"/>
    <property type="evidence" value="ECO:0007669"/>
    <property type="project" value="InterPro"/>
</dbReference>
<name>A0A914WH68_9BILA</name>
<protein>
    <submittedName>
        <fullName evidence="6">Protein kinase domain-containing protein</fullName>
    </submittedName>
</protein>
<dbReference type="Gene3D" id="1.20.58.760">
    <property type="entry name" value="Peptidase M41"/>
    <property type="match status" value="1"/>
</dbReference>
<dbReference type="Gene3D" id="3.30.200.20">
    <property type="entry name" value="Phosphorylase Kinase, domain 1"/>
    <property type="match status" value="1"/>
</dbReference>
<feature type="binding site" evidence="1">
    <location>
        <position position="614"/>
    </location>
    <ligand>
        <name>ATP</name>
        <dbReference type="ChEBI" id="CHEBI:30616"/>
    </ligand>
</feature>
<dbReference type="InterPro" id="IPR000642">
    <property type="entry name" value="Peptidase_M41"/>
</dbReference>
<sequence>MSVLATSVGPCGTSLLTSLTSMLSRLHPRSRQPGQSHRARQTSVTSIRSLTVADIIGGHSDVAAVVDPLIRNPTAASDLLQTFAAECEQRGIRRPTLTIGTSTLSFDLRSGRCYVQKRGFRSRGYPTGVGMKDRDSASGTLMDKLLGKPWPEQSTNNNSKTSDTSVGKLAEDVRDKMNKLPEKERNAYLDGFVQAYGLTSHNNNKQGREGGEKTRNVDIVSRIFRRLFSGLTMLLILYITFALLSDMMRQKGGPMSFFSRSVNEVEPEDIHVTLRDVRGMDEAKFEVEEIVSYLRHPERYSKLGGRLPKGVLLVGPPGTGKTLLARAIAGEAEVPFFHAAGSEFDEILVGQGARRTAVIPDKEEYHMTRAQMFAQLDMLMGGRVAEELIFGADKVTTGAASDLRKATQLASEMVKSFGMSDRVGLRDFNVQDRSGIVVASELSPATMEAIDQEIRRLLHESYDRAKDILTKHQKEHKRLAETLFEYETLDAEEVRSVIDGKTLAPKKKPAEVLSTDGGAAAALPTSEQVAPDGRRCKRRVGRPHRSTAQLTPSPTGRAGARSVLSMGLRASRHDHHNGAVSLQDFTIVRAIGKGSFGKVCIVQKRHNRRNYALKYMNKAKCLHRDAVNNVLREIDILAELSHPFLVNLW</sequence>
<dbReference type="PANTHER" id="PTHR23076:SF97">
    <property type="entry name" value="ATP-DEPENDENT ZINC METALLOPROTEASE YME1L1"/>
    <property type="match status" value="1"/>
</dbReference>
<dbReference type="GO" id="GO:0006508">
    <property type="term" value="P:proteolysis"/>
    <property type="evidence" value="ECO:0007669"/>
    <property type="project" value="InterPro"/>
</dbReference>
<feature type="region of interest" description="Disordered" evidence="2">
    <location>
        <begin position="146"/>
        <end position="170"/>
    </location>
</feature>
<dbReference type="InterPro" id="IPR003593">
    <property type="entry name" value="AAA+_ATPase"/>
</dbReference>
<evidence type="ECO:0000256" key="2">
    <source>
        <dbReference type="SAM" id="MobiDB-lite"/>
    </source>
</evidence>
<evidence type="ECO:0000313" key="6">
    <source>
        <dbReference type="WBParaSite" id="PSAMB.scaffold3size181960.g461.t1"/>
    </source>
</evidence>
<dbReference type="GO" id="GO:0016887">
    <property type="term" value="F:ATP hydrolysis activity"/>
    <property type="evidence" value="ECO:0007669"/>
    <property type="project" value="InterPro"/>
</dbReference>
<dbReference type="SMART" id="SM00382">
    <property type="entry name" value="AAA"/>
    <property type="match status" value="1"/>
</dbReference>
<feature type="region of interest" description="Disordered" evidence="2">
    <location>
        <begin position="527"/>
        <end position="560"/>
    </location>
</feature>
<dbReference type="WBParaSite" id="PSAMB.scaffold3size181960.g461.t1">
    <property type="protein sequence ID" value="PSAMB.scaffold3size181960.g461.t1"/>
    <property type="gene ID" value="PSAMB.scaffold3size181960.g461"/>
</dbReference>
<evidence type="ECO:0000313" key="5">
    <source>
        <dbReference type="Proteomes" id="UP000887566"/>
    </source>
</evidence>
<keyword evidence="1" id="KW-0067">ATP-binding</keyword>
<dbReference type="InterPro" id="IPR000719">
    <property type="entry name" value="Prot_kinase_dom"/>
</dbReference>
<reference evidence="6" key="1">
    <citation type="submission" date="2022-11" db="UniProtKB">
        <authorList>
            <consortium name="WormBaseParasite"/>
        </authorList>
    </citation>
    <scope>IDENTIFICATION</scope>
</reference>
<dbReference type="SUPFAM" id="SSF56112">
    <property type="entry name" value="Protein kinase-like (PK-like)"/>
    <property type="match status" value="1"/>
</dbReference>
<dbReference type="InterPro" id="IPR037219">
    <property type="entry name" value="Peptidase_M41-like"/>
</dbReference>
<keyword evidence="3" id="KW-0472">Membrane</keyword>
<dbReference type="PROSITE" id="PS00107">
    <property type="entry name" value="PROTEIN_KINASE_ATP"/>
    <property type="match status" value="1"/>
</dbReference>
<keyword evidence="3" id="KW-1133">Transmembrane helix</keyword>
<dbReference type="InterPro" id="IPR017441">
    <property type="entry name" value="Protein_kinase_ATP_BS"/>
</dbReference>
<dbReference type="SUPFAM" id="SSF140990">
    <property type="entry name" value="FtsH protease domain-like"/>
    <property type="match status" value="1"/>
</dbReference>
<dbReference type="AlphaFoldDB" id="A0A914WH68"/>
<proteinExistence type="predicted"/>
<dbReference type="GO" id="GO:0004222">
    <property type="term" value="F:metalloendopeptidase activity"/>
    <property type="evidence" value="ECO:0007669"/>
    <property type="project" value="InterPro"/>
</dbReference>
<dbReference type="Proteomes" id="UP000887566">
    <property type="component" value="Unplaced"/>
</dbReference>
<feature type="domain" description="Protein kinase" evidence="4">
    <location>
        <begin position="585"/>
        <end position="649"/>
    </location>
</feature>
<keyword evidence="1" id="KW-0547">Nucleotide-binding</keyword>
<dbReference type="GO" id="GO:0004176">
    <property type="term" value="F:ATP-dependent peptidase activity"/>
    <property type="evidence" value="ECO:0007669"/>
    <property type="project" value="InterPro"/>
</dbReference>
<dbReference type="InterPro" id="IPR011009">
    <property type="entry name" value="Kinase-like_dom_sf"/>
</dbReference>
<organism evidence="5 6">
    <name type="scientific">Plectus sambesii</name>
    <dbReference type="NCBI Taxonomy" id="2011161"/>
    <lineage>
        <taxon>Eukaryota</taxon>
        <taxon>Metazoa</taxon>
        <taxon>Ecdysozoa</taxon>
        <taxon>Nematoda</taxon>
        <taxon>Chromadorea</taxon>
        <taxon>Plectida</taxon>
        <taxon>Plectina</taxon>
        <taxon>Plectoidea</taxon>
        <taxon>Plectidae</taxon>
        <taxon>Plectus</taxon>
    </lineage>
</organism>
<dbReference type="InterPro" id="IPR027417">
    <property type="entry name" value="P-loop_NTPase"/>
</dbReference>
<evidence type="ECO:0000256" key="3">
    <source>
        <dbReference type="SAM" id="Phobius"/>
    </source>
</evidence>
<evidence type="ECO:0000256" key="1">
    <source>
        <dbReference type="PROSITE-ProRule" id="PRU10141"/>
    </source>
</evidence>
<feature type="compositionally biased region" description="Low complexity" evidence="2">
    <location>
        <begin position="154"/>
        <end position="165"/>
    </location>
</feature>
<dbReference type="PANTHER" id="PTHR23076">
    <property type="entry name" value="METALLOPROTEASE M41 FTSH"/>
    <property type="match status" value="1"/>
</dbReference>
<dbReference type="GO" id="GO:0005524">
    <property type="term" value="F:ATP binding"/>
    <property type="evidence" value="ECO:0007669"/>
    <property type="project" value="UniProtKB-UniRule"/>
</dbReference>
<dbReference type="PROSITE" id="PS50011">
    <property type="entry name" value="PROTEIN_KINASE_DOM"/>
    <property type="match status" value="1"/>
</dbReference>
<dbReference type="SUPFAM" id="SSF52540">
    <property type="entry name" value="P-loop containing nucleoside triphosphate hydrolases"/>
    <property type="match status" value="1"/>
</dbReference>
<keyword evidence="3" id="KW-0812">Transmembrane</keyword>
<accession>A0A914WH68</accession>
<dbReference type="Pfam" id="PF01434">
    <property type="entry name" value="Peptidase_M41"/>
    <property type="match status" value="1"/>
</dbReference>
<keyword evidence="5" id="KW-1185">Reference proteome</keyword>
<feature type="compositionally biased region" description="Basic residues" evidence="2">
    <location>
        <begin position="535"/>
        <end position="545"/>
    </location>
</feature>
<feature type="transmembrane region" description="Helical" evidence="3">
    <location>
        <begin position="223"/>
        <end position="244"/>
    </location>
</feature>
<dbReference type="Pfam" id="PF00069">
    <property type="entry name" value="Pkinase"/>
    <property type="match status" value="1"/>
</dbReference>